<dbReference type="GO" id="GO:0005524">
    <property type="term" value="F:ATP binding"/>
    <property type="evidence" value="ECO:0007669"/>
    <property type="project" value="UniProtKB-KW"/>
</dbReference>
<feature type="region of interest" description="Disordered" evidence="5">
    <location>
        <begin position="1495"/>
        <end position="1514"/>
    </location>
</feature>
<keyword evidence="3" id="KW-0547">Nucleotide-binding</keyword>
<dbReference type="Pfam" id="PF00005">
    <property type="entry name" value="ABC_tran"/>
    <property type="match status" value="1"/>
</dbReference>
<dbReference type="InterPro" id="IPR027417">
    <property type="entry name" value="P-loop_NTPase"/>
</dbReference>
<feature type="transmembrane region" description="Helical" evidence="6">
    <location>
        <begin position="1590"/>
        <end position="1612"/>
    </location>
</feature>
<name>A0AAV3YQE6_9GAST</name>
<comment type="caution">
    <text evidence="8">The sequence shown here is derived from an EMBL/GenBank/DDBJ whole genome shotgun (WGS) entry which is preliminary data.</text>
</comment>
<evidence type="ECO:0000259" key="7">
    <source>
        <dbReference type="PROSITE" id="PS50893"/>
    </source>
</evidence>
<feature type="transmembrane region" description="Helical" evidence="6">
    <location>
        <begin position="303"/>
        <end position="322"/>
    </location>
</feature>
<dbReference type="InterPro" id="IPR026082">
    <property type="entry name" value="ABCA"/>
</dbReference>
<gene>
    <name evidence="8" type="ORF">PoB_001105800</name>
</gene>
<dbReference type="GO" id="GO:0016887">
    <property type="term" value="F:ATP hydrolysis activity"/>
    <property type="evidence" value="ECO:0007669"/>
    <property type="project" value="InterPro"/>
</dbReference>
<evidence type="ECO:0000313" key="9">
    <source>
        <dbReference type="Proteomes" id="UP000735302"/>
    </source>
</evidence>
<keyword evidence="1" id="KW-0813">Transport</keyword>
<evidence type="ECO:0000256" key="2">
    <source>
        <dbReference type="ARBA" id="ARBA00022737"/>
    </source>
</evidence>
<evidence type="ECO:0000256" key="5">
    <source>
        <dbReference type="SAM" id="MobiDB-lite"/>
    </source>
</evidence>
<keyword evidence="9" id="KW-1185">Reference proteome</keyword>
<feature type="transmembrane region" description="Helical" evidence="6">
    <location>
        <begin position="271"/>
        <end position="291"/>
    </location>
</feature>
<keyword evidence="6" id="KW-0812">Transmembrane</keyword>
<evidence type="ECO:0000256" key="4">
    <source>
        <dbReference type="ARBA" id="ARBA00022840"/>
    </source>
</evidence>
<protein>
    <recommendedName>
        <fullName evidence="7">ABC transporter domain-containing protein</fullName>
    </recommendedName>
</protein>
<dbReference type="InterPro" id="IPR003593">
    <property type="entry name" value="AAA+_ATPase"/>
</dbReference>
<keyword evidence="2" id="KW-0677">Repeat</keyword>
<dbReference type="GO" id="GO:0140359">
    <property type="term" value="F:ABC-type transporter activity"/>
    <property type="evidence" value="ECO:0007669"/>
    <property type="project" value="InterPro"/>
</dbReference>
<evidence type="ECO:0000256" key="3">
    <source>
        <dbReference type="ARBA" id="ARBA00022741"/>
    </source>
</evidence>
<dbReference type="EMBL" id="BLXT01001319">
    <property type="protein sequence ID" value="GFN84552.1"/>
    <property type="molecule type" value="Genomic_DNA"/>
</dbReference>
<feature type="compositionally biased region" description="Low complexity" evidence="5">
    <location>
        <begin position="1495"/>
        <end position="1507"/>
    </location>
</feature>
<keyword evidence="6" id="KW-1133">Transmembrane helix</keyword>
<feature type="transmembrane region" description="Helical" evidence="6">
    <location>
        <begin position="27"/>
        <end position="52"/>
    </location>
</feature>
<dbReference type="Proteomes" id="UP000735302">
    <property type="component" value="Unassembled WGS sequence"/>
</dbReference>
<feature type="domain" description="ABC transporter" evidence="7">
    <location>
        <begin position="569"/>
        <end position="772"/>
    </location>
</feature>
<dbReference type="Gene3D" id="3.40.50.300">
    <property type="entry name" value="P-loop containing nucleotide triphosphate hydrolases"/>
    <property type="match status" value="1"/>
</dbReference>
<accession>A0AAV3YQE6</accession>
<dbReference type="GO" id="GO:0005319">
    <property type="term" value="F:lipid transporter activity"/>
    <property type="evidence" value="ECO:0007669"/>
    <property type="project" value="TreeGrafter"/>
</dbReference>
<organism evidence="8 9">
    <name type="scientific">Plakobranchus ocellatus</name>
    <dbReference type="NCBI Taxonomy" id="259542"/>
    <lineage>
        <taxon>Eukaryota</taxon>
        <taxon>Metazoa</taxon>
        <taxon>Spiralia</taxon>
        <taxon>Lophotrochozoa</taxon>
        <taxon>Mollusca</taxon>
        <taxon>Gastropoda</taxon>
        <taxon>Heterobranchia</taxon>
        <taxon>Euthyneura</taxon>
        <taxon>Panpulmonata</taxon>
        <taxon>Sacoglossa</taxon>
        <taxon>Placobranchoidea</taxon>
        <taxon>Plakobranchidae</taxon>
        <taxon>Plakobranchus</taxon>
    </lineage>
</organism>
<feature type="transmembrane region" description="Helical" evidence="6">
    <location>
        <begin position="193"/>
        <end position="214"/>
    </location>
</feature>
<dbReference type="PANTHER" id="PTHR19229:SF36">
    <property type="entry name" value="ATP-BINDING CASSETTE SUB-FAMILY A MEMBER 2"/>
    <property type="match status" value="1"/>
</dbReference>
<dbReference type="PANTHER" id="PTHR19229">
    <property type="entry name" value="ATP-BINDING CASSETTE TRANSPORTER SUBFAMILY A ABCA"/>
    <property type="match status" value="1"/>
</dbReference>
<dbReference type="PROSITE" id="PS50893">
    <property type="entry name" value="ABC_TRANSPORTER_2"/>
    <property type="match status" value="1"/>
</dbReference>
<dbReference type="SMART" id="SM00382">
    <property type="entry name" value="AAA"/>
    <property type="match status" value="1"/>
</dbReference>
<feature type="transmembrane region" description="Helical" evidence="6">
    <location>
        <begin position="329"/>
        <end position="351"/>
    </location>
</feature>
<dbReference type="GO" id="GO:0016020">
    <property type="term" value="C:membrane"/>
    <property type="evidence" value="ECO:0007669"/>
    <property type="project" value="InterPro"/>
</dbReference>
<keyword evidence="4" id="KW-0067">ATP-binding</keyword>
<dbReference type="SUPFAM" id="SSF52540">
    <property type="entry name" value="P-loop containing nucleoside triphosphate hydrolases"/>
    <property type="match status" value="1"/>
</dbReference>
<proteinExistence type="predicted"/>
<keyword evidence="6" id="KW-0472">Membrane</keyword>
<reference evidence="8 9" key="1">
    <citation type="journal article" date="2021" name="Elife">
        <title>Chloroplast acquisition without the gene transfer in kleptoplastic sea slugs, Plakobranchus ocellatus.</title>
        <authorList>
            <person name="Maeda T."/>
            <person name="Takahashi S."/>
            <person name="Yoshida T."/>
            <person name="Shimamura S."/>
            <person name="Takaki Y."/>
            <person name="Nagai Y."/>
            <person name="Toyoda A."/>
            <person name="Suzuki Y."/>
            <person name="Arimoto A."/>
            <person name="Ishii H."/>
            <person name="Satoh N."/>
            <person name="Nishiyama T."/>
            <person name="Hasebe M."/>
            <person name="Maruyama T."/>
            <person name="Minagawa J."/>
            <person name="Obokata J."/>
            <person name="Shigenobu S."/>
        </authorList>
    </citation>
    <scope>NUCLEOTIDE SEQUENCE [LARGE SCALE GENOMIC DNA]</scope>
</reference>
<feature type="non-terminal residue" evidence="8">
    <location>
        <position position="1673"/>
    </location>
</feature>
<dbReference type="InterPro" id="IPR003439">
    <property type="entry name" value="ABC_transporter-like_ATP-bd"/>
</dbReference>
<evidence type="ECO:0000256" key="1">
    <source>
        <dbReference type="ARBA" id="ARBA00022448"/>
    </source>
</evidence>
<evidence type="ECO:0000256" key="6">
    <source>
        <dbReference type="SAM" id="Phobius"/>
    </source>
</evidence>
<feature type="transmembrane region" description="Helical" evidence="6">
    <location>
        <begin position="234"/>
        <end position="259"/>
    </location>
</feature>
<sequence length="1673" mass="188295">MGLSLRHLWIVLCQRVIYCSREIEGRIAFHVVVPGLMTLCLLALGLLVPGYYQYYDARSEKEMIDAYKNSTLYEDQNKTMYVAVVIQAVQTATSSGVPASNVTSWNDVEITIRPRLPLIGEEVWHSGRSHPKVSRSCENIALSGYNTEGVNVLLHLMTESLVQAGNPHAPRLRLGSSALWCNDLEIIRISVPVIIALAFLPGGALLAYLAKLAATRSNSIILRLNNLSRVTSTLADIVLVLLHTAVISMCLIQGMVLGGMTKNFRHYSSPFVFLAIYMYGLSTYSFTFFMSSVPCMSELSSEGVVVALTVVQVLPAVYCTLTRQLVNQIIVSTLFFGSSLYLVSVAIFSSAETHFNEAFPHHTWVSPSPDLGQSLTTPGSVPHLTWDGPSPHLGQYPTKPGSVPHHTWVSTSLNLGRSLTRPGSSPDLVSPSSDLGQFLTRPGQSLIRPGSVPHQIWDGPSPDLCLSLTRPGSVPHQTWDGLTPEPEWQGLWGGPDIQSSDGIYLQVVVGMMMIQTLTHCLLGVGLALLKGVTLNWKMAAPIHSRALFAPRVSLKKHTHKSETDVFPVVKIRNVNREGHCKGDDRALHDISFDIGSGEKVAVVGLSSAGKTTLVKIITGQIRNYSGHVLIDGRESWEFLRLHGNRLRNHFDVSPKVNQLLFTFNLHKESQTVCDYLSLSGVRSLQLAIAYMNDPFFVVIDEPFAGLSKYAAGMMESTIEEKFGTTLICTRSVRSALQVADRLVLLSQGTVVFEGTGEQLKESFGAGYLLTVGLKKSCNVDSLTNYMQLFEPRLFVLSTSSTTLTCVLPDTATFKFEFFLANMNWKKRKLKIYNFSIQHVSMDDLLEWLPDVAYLRARLRQIEACRADMEEFSLDRLLQNVKFKNEPVLIYSTLSQSRSVEHIKALQKELNKLYTNNSNSSSTSAELWQSPEGAPHSRMDALWWSDSLLDTVQVSDKERYTSPAYIFEGDLSHVLCPFPGDISTDTYLRALHGHMPRRDVGGYLNNDESESRRSNHEQHIKIFPPSDQLWPVELHLRPWHILDNRCMHIVQLLHCSFLNTRLSYSSDEDTESLFLDANAAHRFPLLSFKQYVAITTTSFIRFNISKTCPVWEDILSSLKHFILLSCIRIDAKSSLHAQIIKNRQWRYLHFLGWKAKSLGEVIDSFKFDGSEKCPLMRRVYPGQSDRTDRTDPYLWKQCLTLELRSSLNKWPLFFPLSDPRYLSSFGGCCIIICNLFQPPSNLFRPLPICRIEILLKHIESSHTALNSLKCLLRLKEVMTESKRKAQGLVKTRNDRPRKRRYVLISVLLKKPLPQYVMKMETILSHGILLVSKLVHRSRKHSLHFLHRYKTSKLFSVRLLASSYRRDAEHHNAVERGIPARMLLIAHPRALANSSYFTLQRPKFGKRTENGARKIYRKQKNFDFMQTLRGDIDVQMVCASHSYHRSAIGVLGAMDRNQSANPGAVLTEAMEKKQSRNFLGFLTSQIASFRKSKDTKASLAKSSPSKTSSVDQHTESQRSSIAASQARLLSDQAICNLETFLDSVPQGISSFRHGESSFYHQNLTRGARLLRALVVMQGKLFLYTIRSPTLTLFQLVFPLALVGFSIYFAGSTALGQRVKLPNHRVADEQGNHLRGFIGLHLKQRNTSRRRFGYCPTLTQADVFYDKRFYHSEAIG</sequence>
<evidence type="ECO:0000313" key="8">
    <source>
        <dbReference type="EMBL" id="GFN84552.1"/>
    </source>
</evidence>